<feature type="region of interest" description="Disordered" evidence="1">
    <location>
        <begin position="29"/>
        <end position="60"/>
    </location>
</feature>
<dbReference type="KEGG" id="ang:An03g04240"/>
<dbReference type="VEuPathDB" id="FungiDB:An03g04240"/>
<reference evidence="2" key="1">
    <citation type="submission" date="2025-02" db="EMBL/GenBank/DDBJ databases">
        <authorList>
            <consortium name="NCBI Genome Project"/>
        </authorList>
    </citation>
    <scope>NUCLEOTIDE SEQUENCE</scope>
</reference>
<accession>A0AAJ8BXR6</accession>
<dbReference type="GeneID" id="84590711"/>
<gene>
    <name evidence="2" type="ORF">An03g04240</name>
</gene>
<protein>
    <submittedName>
        <fullName evidence="2">Uncharacterized protein</fullName>
    </submittedName>
</protein>
<dbReference type="RefSeq" id="XP_059605234.1">
    <property type="nucleotide sequence ID" value="XM_059747063.1"/>
</dbReference>
<evidence type="ECO:0000313" key="2">
    <source>
        <dbReference type="RefSeq" id="XP_059605234.1"/>
    </source>
</evidence>
<reference evidence="2" key="2">
    <citation type="submission" date="2025-08" db="UniProtKB">
        <authorList>
            <consortium name="RefSeq"/>
        </authorList>
    </citation>
    <scope>IDENTIFICATION</scope>
</reference>
<organism evidence="2">
    <name type="scientific">Aspergillus niger</name>
    <dbReference type="NCBI Taxonomy" id="5061"/>
    <lineage>
        <taxon>Eukaryota</taxon>
        <taxon>Fungi</taxon>
        <taxon>Dikarya</taxon>
        <taxon>Ascomycota</taxon>
        <taxon>Pezizomycotina</taxon>
        <taxon>Eurotiomycetes</taxon>
        <taxon>Eurotiomycetidae</taxon>
        <taxon>Eurotiales</taxon>
        <taxon>Aspergillaceae</taxon>
        <taxon>Aspergillus</taxon>
        <taxon>Aspergillus subgen. Circumdati</taxon>
    </lineage>
</organism>
<dbReference type="AlphaFoldDB" id="A0AAJ8BXR6"/>
<proteinExistence type="predicted"/>
<sequence>MVKGVSRVDNAITEVVGGELKRKVGCEWMMGQTSPPHPADHAATGIKKEPPTDKAAFRRVRSATDRTTCLITQPATRPITGIYLPDRNERRDKMTVTTGNFRLLTSRGNNYLLLSTY</sequence>
<name>A0AAJ8BXR6_ASPNG</name>
<evidence type="ECO:0000256" key="1">
    <source>
        <dbReference type="SAM" id="MobiDB-lite"/>
    </source>
</evidence>
<feature type="compositionally biased region" description="Basic and acidic residues" evidence="1">
    <location>
        <begin position="46"/>
        <end position="56"/>
    </location>
</feature>